<name>A0A0F9W6I9_9ZZZZ</name>
<comment type="caution">
    <text evidence="1">The sequence shown here is derived from an EMBL/GenBank/DDBJ whole genome shotgun (WGS) entry which is preliminary data.</text>
</comment>
<proteinExistence type="predicted"/>
<sequence>MYRIAKNAISDLEWLENDSLISSFTAYPDFDISKKRYELLKQKSNLNDSTRVLNSQIADF</sequence>
<evidence type="ECO:0000313" key="1">
    <source>
        <dbReference type="EMBL" id="KKO07868.1"/>
    </source>
</evidence>
<protein>
    <submittedName>
        <fullName evidence="1">Uncharacterized protein</fullName>
    </submittedName>
</protein>
<gene>
    <name evidence="1" type="ORF">LCGC14_0052100</name>
</gene>
<dbReference type="AlphaFoldDB" id="A0A0F9W6I9"/>
<accession>A0A0F9W6I9</accession>
<reference evidence="1" key="1">
    <citation type="journal article" date="2015" name="Nature">
        <title>Complex archaea that bridge the gap between prokaryotes and eukaryotes.</title>
        <authorList>
            <person name="Spang A."/>
            <person name="Saw J.H."/>
            <person name="Jorgensen S.L."/>
            <person name="Zaremba-Niedzwiedzka K."/>
            <person name="Martijn J."/>
            <person name="Lind A.E."/>
            <person name="van Eijk R."/>
            <person name="Schleper C."/>
            <person name="Guy L."/>
            <person name="Ettema T.J."/>
        </authorList>
    </citation>
    <scope>NUCLEOTIDE SEQUENCE</scope>
</reference>
<dbReference type="EMBL" id="LAZR01000011">
    <property type="protein sequence ID" value="KKO07868.1"/>
    <property type="molecule type" value="Genomic_DNA"/>
</dbReference>
<organism evidence="1">
    <name type="scientific">marine sediment metagenome</name>
    <dbReference type="NCBI Taxonomy" id="412755"/>
    <lineage>
        <taxon>unclassified sequences</taxon>
        <taxon>metagenomes</taxon>
        <taxon>ecological metagenomes</taxon>
    </lineage>
</organism>